<evidence type="ECO:0000259" key="2">
    <source>
        <dbReference type="Pfam" id="PF24764"/>
    </source>
</evidence>
<organism evidence="3 4">
    <name type="scientific">Marasmius crinis-equi</name>
    <dbReference type="NCBI Taxonomy" id="585013"/>
    <lineage>
        <taxon>Eukaryota</taxon>
        <taxon>Fungi</taxon>
        <taxon>Dikarya</taxon>
        <taxon>Basidiomycota</taxon>
        <taxon>Agaricomycotina</taxon>
        <taxon>Agaricomycetes</taxon>
        <taxon>Agaricomycetidae</taxon>
        <taxon>Agaricales</taxon>
        <taxon>Marasmiineae</taxon>
        <taxon>Marasmiaceae</taxon>
        <taxon>Marasmius</taxon>
    </lineage>
</organism>
<dbReference type="PANTHER" id="PTHR46791:SF5">
    <property type="entry name" value="CLR5 DOMAIN-CONTAINING PROTEIN-RELATED"/>
    <property type="match status" value="1"/>
</dbReference>
<feature type="domain" description="Integrase core" evidence="2">
    <location>
        <begin position="168"/>
        <end position="321"/>
    </location>
</feature>
<evidence type="ECO:0000256" key="1">
    <source>
        <dbReference type="SAM" id="MobiDB-lite"/>
    </source>
</evidence>
<feature type="region of interest" description="Disordered" evidence="1">
    <location>
        <begin position="344"/>
        <end position="387"/>
    </location>
</feature>
<proteinExistence type="predicted"/>
<dbReference type="PANTHER" id="PTHR46791">
    <property type="entry name" value="EXPRESSED PROTEIN"/>
    <property type="match status" value="1"/>
</dbReference>
<dbReference type="EMBL" id="JBAHYK010001367">
    <property type="protein sequence ID" value="KAL0568312.1"/>
    <property type="molecule type" value="Genomic_DNA"/>
</dbReference>
<keyword evidence="4" id="KW-1185">Reference proteome</keyword>
<dbReference type="InterPro" id="IPR058913">
    <property type="entry name" value="Integrase_dom_put"/>
</dbReference>
<dbReference type="Proteomes" id="UP001465976">
    <property type="component" value="Unassembled WGS sequence"/>
</dbReference>
<evidence type="ECO:0000313" key="3">
    <source>
        <dbReference type="EMBL" id="KAL0568312.1"/>
    </source>
</evidence>
<comment type="caution">
    <text evidence="3">The sequence shown here is derived from an EMBL/GenBank/DDBJ whole genome shotgun (WGS) entry which is preliminary data.</text>
</comment>
<gene>
    <name evidence="3" type="ORF">V5O48_013680</name>
</gene>
<dbReference type="Pfam" id="PF24764">
    <property type="entry name" value="rva_4"/>
    <property type="match status" value="1"/>
</dbReference>
<sequence length="503" mass="57294">MPTALNGIPPLNPLPVPDAANTPWSPNVLSAVQRLSTIYGNACAVLGQEADSSRLKLHHDLIADEVIPILEAMDSQADEDIPEDWILETTRLFGRLASKLAHAQSTLKNHDERHVRVPKPVKILWTGKRGRPAKVVDRNYLTEAMRPERAITIARLTRALPIHRNTLRKYIRVVAIQTSTNNRASTVLENFLHAVDNHGAPSRVRGDYGTENKLVALYMILKKGQNRGSFIWGSSTRNTRIERLWVEVGRQFARQWRAFFFRLEALHGLVRPNRSHIWLVHYLFLNSINNDCQTFQEEWNAHPILGEGHNMSPNDMRLMGMSTEGIYIDDCEALTRDEINDHYGIDRTHRQRPRNQTGAGTLSDEEFSDSESVAPGEDSSSDDSDMDELDIPLAARQVFAGLDDLMERVHVPRYPPPFSDANITLFSQALGKIEEENNIPEGCGILPEEWENGEYPSYELLRSGKKGTRELRVDMPDHIWRPRAERWVQALHTLNYMLEFVVK</sequence>
<protein>
    <recommendedName>
        <fullName evidence="2">Integrase core domain-containing protein</fullName>
    </recommendedName>
</protein>
<accession>A0ABR3EZE8</accession>
<evidence type="ECO:0000313" key="4">
    <source>
        <dbReference type="Proteomes" id="UP001465976"/>
    </source>
</evidence>
<name>A0ABR3EZE8_9AGAR</name>
<reference evidence="3 4" key="1">
    <citation type="submission" date="2024-02" db="EMBL/GenBank/DDBJ databases">
        <title>A draft genome for the cacao thread blight pathogen Marasmius crinis-equi.</title>
        <authorList>
            <person name="Cohen S.P."/>
            <person name="Baruah I.K."/>
            <person name="Amoako-Attah I."/>
            <person name="Bukari Y."/>
            <person name="Meinhardt L.W."/>
            <person name="Bailey B.A."/>
        </authorList>
    </citation>
    <scope>NUCLEOTIDE SEQUENCE [LARGE SCALE GENOMIC DNA]</scope>
    <source>
        <strain evidence="3 4">GH-76</strain>
    </source>
</reference>